<dbReference type="AlphaFoldDB" id="A0A117QJY2"/>
<keyword evidence="3" id="KW-1185">Reference proteome</keyword>
<protein>
    <submittedName>
        <fullName evidence="2">Uncharacterized protein</fullName>
    </submittedName>
</protein>
<dbReference type="EMBL" id="LMWP01000002">
    <property type="protein sequence ID" value="KUN32484.1"/>
    <property type="molecule type" value="Genomic_DNA"/>
</dbReference>
<evidence type="ECO:0000313" key="2">
    <source>
        <dbReference type="EMBL" id="KUN32484.1"/>
    </source>
</evidence>
<feature type="compositionally biased region" description="Basic and acidic residues" evidence="1">
    <location>
        <begin position="102"/>
        <end position="111"/>
    </location>
</feature>
<evidence type="ECO:0000313" key="3">
    <source>
        <dbReference type="Proteomes" id="UP000053398"/>
    </source>
</evidence>
<evidence type="ECO:0000256" key="1">
    <source>
        <dbReference type="SAM" id="MobiDB-lite"/>
    </source>
</evidence>
<name>A0A117QJY2_STRCK</name>
<gene>
    <name evidence="2" type="ORF">AQJ11_02870</name>
</gene>
<reference evidence="2 3" key="1">
    <citation type="submission" date="2015-10" db="EMBL/GenBank/DDBJ databases">
        <title>Draft genome sequence of Streptomyces corchorusii DSM 40340, type strain for the species Streptomyces corchorusii.</title>
        <authorList>
            <person name="Ruckert C."/>
            <person name="Winkler A."/>
            <person name="Kalinowski J."/>
            <person name="Kampfer P."/>
            <person name="Glaeser S."/>
        </authorList>
    </citation>
    <scope>NUCLEOTIDE SEQUENCE [LARGE SCALE GENOMIC DNA]</scope>
    <source>
        <strain evidence="2 3">DSM 40340</strain>
    </source>
</reference>
<accession>A0A117QJY2</accession>
<organism evidence="2 3">
    <name type="scientific">Streptomyces corchorusii</name>
    <name type="common">Streptomyces chibaensis</name>
    <dbReference type="NCBI Taxonomy" id="1903"/>
    <lineage>
        <taxon>Bacteria</taxon>
        <taxon>Bacillati</taxon>
        <taxon>Actinomycetota</taxon>
        <taxon>Actinomycetes</taxon>
        <taxon>Kitasatosporales</taxon>
        <taxon>Streptomycetaceae</taxon>
        <taxon>Streptomyces</taxon>
    </lineage>
</organism>
<dbReference type="Proteomes" id="UP000053398">
    <property type="component" value="Unassembled WGS sequence"/>
</dbReference>
<proteinExistence type="predicted"/>
<comment type="caution">
    <text evidence="2">The sequence shown here is derived from an EMBL/GenBank/DDBJ whole genome shotgun (WGS) entry which is preliminary data.</text>
</comment>
<feature type="region of interest" description="Disordered" evidence="1">
    <location>
        <begin position="87"/>
        <end position="111"/>
    </location>
</feature>
<sequence>MSDEPEATGQDSEEVSRLVDAIEAFRAIEDPAERTKVASEALRRWPDLHSELRSIRQDSVLQLRDQGLTWPQIAAIIGGGIKPERAQQIGKGLSGAQRKKNERAAKAEREE</sequence>
<dbReference type="RefSeq" id="WP_059261695.1">
    <property type="nucleotide sequence ID" value="NZ_KQ948351.1"/>
</dbReference>